<feature type="region of interest" description="Disordered" evidence="1">
    <location>
        <begin position="211"/>
        <end position="276"/>
    </location>
</feature>
<keyword evidence="3" id="KW-1185">Reference proteome</keyword>
<dbReference type="OrthoDB" id="5797951at2759"/>
<dbReference type="EnsemblMetazoa" id="PPA34277.1">
    <property type="protein sequence ID" value="PPA34277.1"/>
    <property type="gene ID" value="WBGene00272646"/>
</dbReference>
<name>A0A2A6CLD7_PRIPA</name>
<proteinExistence type="predicted"/>
<organism evidence="2 3">
    <name type="scientific">Pristionchus pacificus</name>
    <name type="common">Parasitic nematode worm</name>
    <dbReference type="NCBI Taxonomy" id="54126"/>
    <lineage>
        <taxon>Eukaryota</taxon>
        <taxon>Metazoa</taxon>
        <taxon>Ecdysozoa</taxon>
        <taxon>Nematoda</taxon>
        <taxon>Chromadorea</taxon>
        <taxon>Rhabditida</taxon>
        <taxon>Rhabditina</taxon>
        <taxon>Diplogasteromorpha</taxon>
        <taxon>Diplogasteroidea</taxon>
        <taxon>Neodiplogasteridae</taxon>
        <taxon>Pristionchus</taxon>
    </lineage>
</organism>
<feature type="compositionally biased region" description="Basic and acidic residues" evidence="1">
    <location>
        <begin position="251"/>
        <end position="264"/>
    </location>
</feature>
<feature type="region of interest" description="Disordered" evidence="1">
    <location>
        <begin position="1"/>
        <end position="37"/>
    </location>
</feature>
<dbReference type="Proteomes" id="UP000005239">
    <property type="component" value="Unassembled WGS sequence"/>
</dbReference>
<evidence type="ECO:0000313" key="2">
    <source>
        <dbReference type="EnsemblMetazoa" id="PPA34277.1"/>
    </source>
</evidence>
<sequence length="304" mass="34274">MPGDESRPYQNPFKESFDAAYPSKKNPSKRGRFDDASPTHVVQHGVPIHMNKTERHWEMTQATIFTTMDVLYTEMSKTISELADSILSLINSQLEGVTKQLVSFDPTQFPPLEASLEKVVKSAVKETIKHDTTDRLRKHQVFLRNLEPEKGDSDSLEILCEKINADAPTKFFRLKGEKRIRPLILQFTTPEQAIKFIQQLSKSKRAQDFPFPSLIARPNYTPRGREGIPSGLGGGLQAQRRRRQQGACGPRIEHRQARSSRSLEQEGTTDPKSVSSLLVSNSPYSYHSLSVSPHITQSSPSSHH</sequence>
<protein>
    <submittedName>
        <fullName evidence="2">Uncharacterized protein</fullName>
    </submittedName>
</protein>
<reference evidence="2" key="2">
    <citation type="submission" date="2022-06" db="UniProtKB">
        <authorList>
            <consortium name="EnsemblMetazoa"/>
        </authorList>
    </citation>
    <scope>IDENTIFICATION</scope>
    <source>
        <strain evidence="2">PS312</strain>
    </source>
</reference>
<evidence type="ECO:0000256" key="1">
    <source>
        <dbReference type="SAM" id="MobiDB-lite"/>
    </source>
</evidence>
<accession>A0A2A6CLD7</accession>
<evidence type="ECO:0000313" key="3">
    <source>
        <dbReference type="Proteomes" id="UP000005239"/>
    </source>
</evidence>
<gene>
    <name evidence="2" type="primary">WBGene00272646</name>
</gene>
<reference evidence="3" key="1">
    <citation type="journal article" date="2008" name="Nat. Genet.">
        <title>The Pristionchus pacificus genome provides a unique perspective on nematode lifestyle and parasitism.</title>
        <authorList>
            <person name="Dieterich C."/>
            <person name="Clifton S.W."/>
            <person name="Schuster L.N."/>
            <person name="Chinwalla A."/>
            <person name="Delehaunty K."/>
            <person name="Dinkelacker I."/>
            <person name="Fulton L."/>
            <person name="Fulton R."/>
            <person name="Godfrey J."/>
            <person name="Minx P."/>
            <person name="Mitreva M."/>
            <person name="Roeseler W."/>
            <person name="Tian H."/>
            <person name="Witte H."/>
            <person name="Yang S.P."/>
            <person name="Wilson R.K."/>
            <person name="Sommer R.J."/>
        </authorList>
    </citation>
    <scope>NUCLEOTIDE SEQUENCE [LARGE SCALE GENOMIC DNA]</scope>
    <source>
        <strain evidence="3">PS312</strain>
    </source>
</reference>
<dbReference type="AlphaFoldDB" id="A0A2A6CLD7"/>
<accession>A0A8R1YPW6</accession>
<feature type="compositionally biased region" description="Polar residues" evidence="1">
    <location>
        <begin position="265"/>
        <end position="276"/>
    </location>
</feature>